<dbReference type="KEGG" id="mgy:MGMSRv2__3064"/>
<evidence type="ECO:0000259" key="1">
    <source>
        <dbReference type="Pfam" id="PF21841"/>
    </source>
</evidence>
<dbReference type="AlphaFoldDB" id="V6F4B2"/>
<dbReference type="Proteomes" id="UP000018922">
    <property type="component" value="Chromosome I"/>
</dbReference>
<evidence type="ECO:0000313" key="3">
    <source>
        <dbReference type="Proteomes" id="UP000018922"/>
    </source>
</evidence>
<accession>V6F4B2</accession>
<name>V6F4B2_MAGGM</name>
<dbReference type="InterPro" id="IPR054195">
    <property type="entry name" value="DUF6900"/>
</dbReference>
<protein>
    <recommendedName>
        <fullName evidence="1">DUF6900 domain-containing protein</fullName>
    </recommendedName>
</protein>
<gene>
    <name evidence="2" type="ordered locus">MGMSRv2__3064</name>
</gene>
<evidence type="ECO:0000313" key="2">
    <source>
        <dbReference type="EMBL" id="CDL00279.1"/>
    </source>
</evidence>
<feature type="domain" description="DUF6900" evidence="1">
    <location>
        <begin position="4"/>
        <end position="52"/>
    </location>
</feature>
<dbReference type="STRING" id="1430440.MGMSRv2__3064"/>
<sequence length="68" mass="7215">MKTRDEALANIAATILDLETLETRNSDRLDFHELSVWGIKAALEAAYAAGRAGAQLTNGGEAAGREAK</sequence>
<dbReference type="Pfam" id="PF21841">
    <property type="entry name" value="DUF6900"/>
    <property type="match status" value="1"/>
</dbReference>
<keyword evidence="3" id="KW-1185">Reference proteome</keyword>
<dbReference type="EMBL" id="HG794546">
    <property type="protein sequence ID" value="CDL00279.1"/>
    <property type="molecule type" value="Genomic_DNA"/>
</dbReference>
<dbReference type="HOGENOM" id="CLU_192023_1_0_5"/>
<organism evidence="2 3">
    <name type="scientific">Magnetospirillum gryphiswaldense (strain DSM 6361 / JCM 21280 / NBRC 15271 / MSR-1)</name>
    <dbReference type="NCBI Taxonomy" id="431944"/>
    <lineage>
        <taxon>Bacteria</taxon>
        <taxon>Pseudomonadati</taxon>
        <taxon>Pseudomonadota</taxon>
        <taxon>Alphaproteobacteria</taxon>
        <taxon>Rhodospirillales</taxon>
        <taxon>Rhodospirillaceae</taxon>
        <taxon>Magnetospirillum</taxon>
    </lineage>
</organism>
<dbReference type="eggNOG" id="COG1846">
    <property type="taxonomic scope" value="Bacteria"/>
</dbReference>
<reference evidence="2 3" key="1">
    <citation type="journal article" date="2014" name="Genome Announc.">
        <title>Complete genome sequence of Magnetospirillum gryphiswaldense MSR-1.</title>
        <authorList>
            <person name="Wang X."/>
            <person name="Wang Q."/>
            <person name="Zhang W."/>
            <person name="Wang Y."/>
            <person name="Li L."/>
            <person name="Wen T."/>
            <person name="Zhang T."/>
            <person name="Zhang Y."/>
            <person name="Xu J."/>
            <person name="Hu J."/>
            <person name="Li S."/>
            <person name="Liu L."/>
            <person name="Liu J."/>
            <person name="Jiang W."/>
            <person name="Tian J."/>
            <person name="Li Y."/>
            <person name="Schuler D."/>
            <person name="Wang L."/>
            <person name="Li J."/>
        </authorList>
    </citation>
    <scope>NUCLEOTIDE SEQUENCE [LARGE SCALE GENOMIC DNA]</scope>
    <source>
        <strain evidence="3">DSM 6361 / JCM 21280 / NBRC 15271 / MSR-1</strain>
    </source>
</reference>
<proteinExistence type="predicted"/>